<dbReference type="GO" id="GO:0022857">
    <property type="term" value="F:transmembrane transporter activity"/>
    <property type="evidence" value="ECO:0007669"/>
    <property type="project" value="InterPro"/>
</dbReference>
<comment type="similarity">
    <text evidence="2">Belongs to the major facilitator superfamily. Proton-dependent oligopeptide transporter (POT/PTR) (TC 2.A.17) family.</text>
</comment>
<proteinExistence type="inferred from homology"/>
<evidence type="ECO:0000256" key="3">
    <source>
        <dbReference type="ARBA" id="ARBA00022692"/>
    </source>
</evidence>
<dbReference type="Proteomes" id="UP000257109">
    <property type="component" value="Unassembled WGS sequence"/>
</dbReference>
<keyword evidence="3" id="KW-0812">Transmembrane</keyword>
<dbReference type="Gene3D" id="1.20.1250.20">
    <property type="entry name" value="MFS general substrate transporter like domains"/>
    <property type="match status" value="1"/>
</dbReference>
<sequence>MGVDSKGRTLLTFSASAFRLRPSIDPSCCHPTSIQTAACFIGFYFIALRTGGIKSWASSFGADQFYENYDTERKEKSSFFNWFYFSFSMGDGDLEYLL</sequence>
<comment type="subcellular location">
    <subcellularLocation>
        <location evidence="1">Membrane</location>
        <topology evidence="1">Multi-pass membrane protein</topology>
    </subcellularLocation>
</comment>
<protein>
    <submittedName>
        <fullName evidence="6">Protein NRT1/ PTR FAMILY 8.1</fullName>
    </submittedName>
</protein>
<dbReference type="OrthoDB" id="8904098at2759"/>
<evidence type="ECO:0000256" key="5">
    <source>
        <dbReference type="ARBA" id="ARBA00023136"/>
    </source>
</evidence>
<feature type="non-terminal residue" evidence="6">
    <location>
        <position position="98"/>
    </location>
</feature>
<gene>
    <name evidence="6" type="primary">NPF8.1</name>
    <name evidence="6" type="ORF">CR513_44800</name>
</gene>
<evidence type="ECO:0000313" key="7">
    <source>
        <dbReference type="Proteomes" id="UP000257109"/>
    </source>
</evidence>
<dbReference type="GO" id="GO:0016020">
    <property type="term" value="C:membrane"/>
    <property type="evidence" value="ECO:0007669"/>
    <property type="project" value="UniProtKB-SubCell"/>
</dbReference>
<evidence type="ECO:0000256" key="1">
    <source>
        <dbReference type="ARBA" id="ARBA00004141"/>
    </source>
</evidence>
<keyword evidence="7" id="KW-1185">Reference proteome</keyword>
<comment type="caution">
    <text evidence="6">The sequence shown here is derived from an EMBL/GenBank/DDBJ whole genome shotgun (WGS) entry which is preliminary data.</text>
</comment>
<accession>A0A371FAL6</accession>
<organism evidence="6 7">
    <name type="scientific">Mucuna pruriens</name>
    <name type="common">Velvet bean</name>
    <name type="synonym">Dolichos pruriens</name>
    <dbReference type="NCBI Taxonomy" id="157652"/>
    <lineage>
        <taxon>Eukaryota</taxon>
        <taxon>Viridiplantae</taxon>
        <taxon>Streptophyta</taxon>
        <taxon>Embryophyta</taxon>
        <taxon>Tracheophyta</taxon>
        <taxon>Spermatophyta</taxon>
        <taxon>Magnoliopsida</taxon>
        <taxon>eudicotyledons</taxon>
        <taxon>Gunneridae</taxon>
        <taxon>Pentapetalae</taxon>
        <taxon>rosids</taxon>
        <taxon>fabids</taxon>
        <taxon>Fabales</taxon>
        <taxon>Fabaceae</taxon>
        <taxon>Papilionoideae</taxon>
        <taxon>50 kb inversion clade</taxon>
        <taxon>NPAAA clade</taxon>
        <taxon>indigoferoid/millettioid clade</taxon>
        <taxon>Phaseoleae</taxon>
        <taxon>Mucuna</taxon>
    </lineage>
</organism>
<dbReference type="Pfam" id="PF00854">
    <property type="entry name" value="PTR2"/>
    <property type="match status" value="1"/>
</dbReference>
<dbReference type="EMBL" id="QJKJ01009873">
    <property type="protein sequence ID" value="RDX75330.1"/>
    <property type="molecule type" value="Genomic_DNA"/>
</dbReference>
<evidence type="ECO:0000256" key="2">
    <source>
        <dbReference type="ARBA" id="ARBA00005982"/>
    </source>
</evidence>
<dbReference type="AlphaFoldDB" id="A0A371FAL6"/>
<dbReference type="InterPro" id="IPR036259">
    <property type="entry name" value="MFS_trans_sf"/>
</dbReference>
<keyword evidence="4" id="KW-1133">Transmembrane helix</keyword>
<reference evidence="6" key="1">
    <citation type="submission" date="2018-05" db="EMBL/GenBank/DDBJ databases">
        <title>Draft genome of Mucuna pruriens seed.</title>
        <authorList>
            <person name="Nnadi N.E."/>
            <person name="Vos R."/>
            <person name="Hasami M.H."/>
            <person name="Devisetty U.K."/>
            <person name="Aguiy J.C."/>
        </authorList>
    </citation>
    <scope>NUCLEOTIDE SEQUENCE [LARGE SCALE GENOMIC DNA]</scope>
    <source>
        <strain evidence="6">JCA_2017</strain>
    </source>
</reference>
<evidence type="ECO:0000256" key="4">
    <source>
        <dbReference type="ARBA" id="ARBA00022989"/>
    </source>
</evidence>
<name>A0A371FAL6_MUCPR</name>
<keyword evidence="5" id="KW-0472">Membrane</keyword>
<evidence type="ECO:0000313" key="6">
    <source>
        <dbReference type="EMBL" id="RDX75330.1"/>
    </source>
</evidence>
<dbReference type="PANTHER" id="PTHR11654">
    <property type="entry name" value="OLIGOPEPTIDE TRANSPORTER-RELATED"/>
    <property type="match status" value="1"/>
</dbReference>
<dbReference type="InterPro" id="IPR000109">
    <property type="entry name" value="POT_fam"/>
</dbReference>